<dbReference type="GO" id="GO:0046872">
    <property type="term" value="F:metal ion binding"/>
    <property type="evidence" value="ECO:0007669"/>
    <property type="project" value="UniProtKB-KW"/>
</dbReference>
<accession>A0A518F061</accession>
<dbReference type="InterPro" id="IPR051464">
    <property type="entry name" value="Peptidase_M42_aminopept"/>
</dbReference>
<evidence type="ECO:0000256" key="3">
    <source>
        <dbReference type="ARBA" id="ARBA00022670"/>
    </source>
</evidence>
<name>A0A518F061_9BACT</name>
<evidence type="ECO:0000256" key="1">
    <source>
        <dbReference type="ARBA" id="ARBA00006272"/>
    </source>
</evidence>
<sequence length="409" mass="43653">MSNGNEKSTGPWIQPMSEETFTLMRDILGAPSPVGYEGAMTFGVVEPYFEKTKLSHWKCVKFVGNASIVLDTDPEHTDKLTVLVVGHADKIRCQVRHISDDGKIYIDSDSFLPMTLLGHEVILFSREPGSHSKTRILRGGTIEALGAIHFADAKTRSGDSGVKKEQLYLELQLHGDDRKAQVEALGIRPGDPILIDRKIKRGFGEDSFYGAYLDNGLGVFCAVEVGRLLAEAGGLKNIRCLLAAASHEEIGRMGSRVIAGEMTPDVVIAVDVSHDYAAAPNIGDRRMTPTTMGKGFTLANGAIVSEQLNSIIEAAAEKAGIPYQASVVGRDTGTDGMAAFLAARDAAATSIGFPIRNMHTPSESGHTGDVLAAIHGIVAAIQAMDAAAMTRDDFKKGHARLDQATPIGG</sequence>
<proteinExistence type="inferred from homology"/>
<keyword evidence="3" id="KW-0645">Protease</keyword>
<dbReference type="AlphaFoldDB" id="A0A518F061"/>
<dbReference type="Gene3D" id="2.40.30.40">
    <property type="entry name" value="Peptidase M42, domain 2"/>
    <property type="match status" value="1"/>
</dbReference>
<keyword evidence="2 6" id="KW-0031">Aminopeptidase</keyword>
<protein>
    <submittedName>
        <fullName evidence="6">Aminopeptidase YsdC</fullName>
        <ecNumber evidence="6">3.4.11.-</ecNumber>
    </submittedName>
</protein>
<keyword evidence="4" id="KW-0479">Metal-binding</keyword>
<gene>
    <name evidence="6" type="primary">ysdC</name>
    <name evidence="6" type="ORF">Poly30_52870</name>
</gene>
<evidence type="ECO:0000256" key="4">
    <source>
        <dbReference type="ARBA" id="ARBA00022723"/>
    </source>
</evidence>
<dbReference type="OrthoDB" id="9772053at2"/>
<dbReference type="PANTHER" id="PTHR32481">
    <property type="entry name" value="AMINOPEPTIDASE"/>
    <property type="match status" value="1"/>
</dbReference>
<dbReference type="SUPFAM" id="SSF53187">
    <property type="entry name" value="Zn-dependent exopeptidases"/>
    <property type="match status" value="1"/>
</dbReference>
<organism evidence="6 7">
    <name type="scientific">Saltatorellus ferox</name>
    <dbReference type="NCBI Taxonomy" id="2528018"/>
    <lineage>
        <taxon>Bacteria</taxon>
        <taxon>Pseudomonadati</taxon>
        <taxon>Planctomycetota</taxon>
        <taxon>Planctomycetia</taxon>
        <taxon>Planctomycetia incertae sedis</taxon>
        <taxon>Saltatorellus</taxon>
    </lineage>
</organism>
<dbReference type="RefSeq" id="WP_145204593.1">
    <property type="nucleotide sequence ID" value="NZ_CP036434.1"/>
</dbReference>
<evidence type="ECO:0000313" key="6">
    <source>
        <dbReference type="EMBL" id="QDV09728.1"/>
    </source>
</evidence>
<dbReference type="SUPFAM" id="SSF101821">
    <property type="entry name" value="Aminopeptidase/glucanase lid domain"/>
    <property type="match status" value="1"/>
</dbReference>
<dbReference type="Gene3D" id="3.40.630.10">
    <property type="entry name" value="Zn peptidases"/>
    <property type="match status" value="1"/>
</dbReference>
<comment type="similarity">
    <text evidence="1">Belongs to the peptidase M42 family.</text>
</comment>
<evidence type="ECO:0000256" key="2">
    <source>
        <dbReference type="ARBA" id="ARBA00022438"/>
    </source>
</evidence>
<dbReference type="InterPro" id="IPR008007">
    <property type="entry name" value="Peptidase_M42"/>
</dbReference>
<dbReference type="Pfam" id="PF05343">
    <property type="entry name" value="Peptidase_M42"/>
    <property type="match status" value="1"/>
</dbReference>
<dbReference type="PANTHER" id="PTHR32481:SF7">
    <property type="entry name" value="AMINOPEPTIDASE YHFE-RELATED"/>
    <property type="match status" value="1"/>
</dbReference>
<evidence type="ECO:0000313" key="7">
    <source>
        <dbReference type="Proteomes" id="UP000320390"/>
    </source>
</evidence>
<keyword evidence="7" id="KW-1185">Reference proteome</keyword>
<dbReference type="EC" id="3.4.11.-" evidence="6"/>
<evidence type="ECO:0000256" key="5">
    <source>
        <dbReference type="ARBA" id="ARBA00022801"/>
    </source>
</evidence>
<dbReference type="GO" id="GO:0004177">
    <property type="term" value="F:aminopeptidase activity"/>
    <property type="evidence" value="ECO:0007669"/>
    <property type="project" value="UniProtKB-KW"/>
</dbReference>
<dbReference type="InterPro" id="IPR023367">
    <property type="entry name" value="Peptidase_M42_dom2"/>
</dbReference>
<keyword evidence="5 6" id="KW-0378">Hydrolase</keyword>
<dbReference type="Proteomes" id="UP000320390">
    <property type="component" value="Chromosome"/>
</dbReference>
<dbReference type="EMBL" id="CP036434">
    <property type="protein sequence ID" value="QDV09728.1"/>
    <property type="molecule type" value="Genomic_DNA"/>
</dbReference>
<dbReference type="GO" id="GO:0006508">
    <property type="term" value="P:proteolysis"/>
    <property type="evidence" value="ECO:0007669"/>
    <property type="project" value="UniProtKB-KW"/>
</dbReference>
<reference evidence="6 7" key="1">
    <citation type="submission" date="2019-02" db="EMBL/GenBank/DDBJ databases">
        <title>Deep-cultivation of Planctomycetes and their phenomic and genomic characterization uncovers novel biology.</title>
        <authorList>
            <person name="Wiegand S."/>
            <person name="Jogler M."/>
            <person name="Boedeker C."/>
            <person name="Pinto D."/>
            <person name="Vollmers J."/>
            <person name="Rivas-Marin E."/>
            <person name="Kohn T."/>
            <person name="Peeters S.H."/>
            <person name="Heuer A."/>
            <person name="Rast P."/>
            <person name="Oberbeckmann S."/>
            <person name="Bunk B."/>
            <person name="Jeske O."/>
            <person name="Meyerdierks A."/>
            <person name="Storesund J.E."/>
            <person name="Kallscheuer N."/>
            <person name="Luecker S."/>
            <person name="Lage O.M."/>
            <person name="Pohl T."/>
            <person name="Merkel B.J."/>
            <person name="Hornburger P."/>
            <person name="Mueller R.-W."/>
            <person name="Bruemmer F."/>
            <person name="Labrenz M."/>
            <person name="Spormann A.M."/>
            <person name="Op den Camp H."/>
            <person name="Overmann J."/>
            <person name="Amann R."/>
            <person name="Jetten M.S.M."/>
            <person name="Mascher T."/>
            <person name="Medema M.H."/>
            <person name="Devos D.P."/>
            <person name="Kaster A.-K."/>
            <person name="Ovreas L."/>
            <person name="Rohde M."/>
            <person name="Galperin M.Y."/>
            <person name="Jogler C."/>
        </authorList>
    </citation>
    <scope>NUCLEOTIDE SEQUENCE [LARGE SCALE GENOMIC DNA]</scope>
    <source>
        <strain evidence="6 7">Poly30</strain>
    </source>
</reference>